<evidence type="ECO:0000313" key="3">
    <source>
        <dbReference type="Proteomes" id="UP000008177"/>
    </source>
</evidence>
<evidence type="ECO:0000313" key="2">
    <source>
        <dbReference type="EMBL" id="CCD50370.1"/>
    </source>
</evidence>
<name>G2YEX7_BOTF4</name>
<reference evidence="3" key="1">
    <citation type="journal article" date="2011" name="PLoS Genet.">
        <title>Genomic analysis of the necrotrophic fungal pathogens Sclerotinia sclerotiorum and Botrytis cinerea.</title>
        <authorList>
            <person name="Amselem J."/>
            <person name="Cuomo C.A."/>
            <person name="van Kan J.A."/>
            <person name="Viaud M."/>
            <person name="Benito E.P."/>
            <person name="Couloux A."/>
            <person name="Coutinho P.M."/>
            <person name="de Vries R.P."/>
            <person name="Dyer P.S."/>
            <person name="Fillinger S."/>
            <person name="Fournier E."/>
            <person name="Gout L."/>
            <person name="Hahn M."/>
            <person name="Kohn L."/>
            <person name="Lapalu N."/>
            <person name="Plummer K.M."/>
            <person name="Pradier J.M."/>
            <person name="Quevillon E."/>
            <person name="Sharon A."/>
            <person name="Simon A."/>
            <person name="ten Have A."/>
            <person name="Tudzynski B."/>
            <person name="Tudzynski P."/>
            <person name="Wincker P."/>
            <person name="Andrew M."/>
            <person name="Anthouard V."/>
            <person name="Beever R.E."/>
            <person name="Beffa R."/>
            <person name="Benoit I."/>
            <person name="Bouzid O."/>
            <person name="Brault B."/>
            <person name="Chen Z."/>
            <person name="Choquer M."/>
            <person name="Collemare J."/>
            <person name="Cotton P."/>
            <person name="Danchin E.G."/>
            <person name="Da Silva C."/>
            <person name="Gautier A."/>
            <person name="Giraud C."/>
            <person name="Giraud T."/>
            <person name="Gonzalez C."/>
            <person name="Grossetete S."/>
            <person name="Guldener U."/>
            <person name="Henrissat B."/>
            <person name="Howlett B.J."/>
            <person name="Kodira C."/>
            <person name="Kretschmer M."/>
            <person name="Lappartient A."/>
            <person name="Leroch M."/>
            <person name="Levis C."/>
            <person name="Mauceli E."/>
            <person name="Neuveglise C."/>
            <person name="Oeser B."/>
            <person name="Pearson M."/>
            <person name="Poulain J."/>
            <person name="Poussereau N."/>
            <person name="Quesneville H."/>
            <person name="Rascle C."/>
            <person name="Schumacher J."/>
            <person name="Segurens B."/>
            <person name="Sexton A."/>
            <person name="Silva E."/>
            <person name="Sirven C."/>
            <person name="Soanes D.M."/>
            <person name="Talbot N.J."/>
            <person name="Templeton M."/>
            <person name="Yandava C."/>
            <person name="Yarden O."/>
            <person name="Zeng Q."/>
            <person name="Rollins J.A."/>
            <person name="Lebrun M.H."/>
            <person name="Dickman M."/>
        </authorList>
    </citation>
    <scope>NUCLEOTIDE SEQUENCE [LARGE SCALE GENOMIC DNA]</scope>
    <source>
        <strain evidence="3">T4</strain>
    </source>
</reference>
<protein>
    <submittedName>
        <fullName evidence="2">Uncharacterized protein</fullName>
    </submittedName>
</protein>
<dbReference type="Proteomes" id="UP000008177">
    <property type="component" value="Unplaced contigs"/>
</dbReference>
<gene>
    <name evidence="2" type="ORF">BofuT4_P090570.1</name>
</gene>
<feature type="signal peptide" evidence="1">
    <location>
        <begin position="1"/>
        <end position="27"/>
    </location>
</feature>
<proteinExistence type="predicted"/>
<dbReference type="AlphaFoldDB" id="G2YEX7"/>
<feature type="chain" id="PRO_5003440698" evidence="1">
    <location>
        <begin position="28"/>
        <end position="51"/>
    </location>
</feature>
<accession>G2YEX7</accession>
<keyword evidence="1" id="KW-0732">Signal</keyword>
<sequence length="51" mass="5991">MNLQMKFAYSFAQLLTLVRLFIHDCPAKIPEQPQTWQVSTSQATQRLILRK</sequence>
<evidence type="ECO:0000256" key="1">
    <source>
        <dbReference type="SAM" id="SignalP"/>
    </source>
</evidence>
<dbReference type="EMBL" id="FQ790325">
    <property type="protein sequence ID" value="CCD50370.1"/>
    <property type="molecule type" value="Genomic_DNA"/>
</dbReference>
<dbReference type="InParanoid" id="G2YEX7"/>
<dbReference type="HOGENOM" id="CLU_3106094_0_0_1"/>
<organism evidence="2 3">
    <name type="scientific">Botryotinia fuckeliana (strain T4)</name>
    <name type="common">Noble rot fungus</name>
    <name type="synonym">Botrytis cinerea</name>
    <dbReference type="NCBI Taxonomy" id="999810"/>
    <lineage>
        <taxon>Eukaryota</taxon>
        <taxon>Fungi</taxon>
        <taxon>Dikarya</taxon>
        <taxon>Ascomycota</taxon>
        <taxon>Pezizomycotina</taxon>
        <taxon>Leotiomycetes</taxon>
        <taxon>Helotiales</taxon>
        <taxon>Sclerotiniaceae</taxon>
        <taxon>Botrytis</taxon>
    </lineage>
</organism>